<evidence type="ECO:0000313" key="1">
    <source>
        <dbReference type="EMBL" id="SFV52241.1"/>
    </source>
</evidence>
<dbReference type="PROSITE" id="PS51257">
    <property type="entry name" value="PROKAR_LIPOPROTEIN"/>
    <property type="match status" value="1"/>
</dbReference>
<dbReference type="EMBL" id="FPHB01000020">
    <property type="protein sequence ID" value="SFV52241.1"/>
    <property type="molecule type" value="Genomic_DNA"/>
</dbReference>
<dbReference type="AlphaFoldDB" id="A0A1W1BFE2"/>
<evidence type="ECO:0008006" key="2">
    <source>
        <dbReference type="Google" id="ProtNLM"/>
    </source>
</evidence>
<protein>
    <recommendedName>
        <fullName evidence="2">Lipoprotein</fullName>
    </recommendedName>
</protein>
<reference evidence="1" key="1">
    <citation type="submission" date="2016-10" db="EMBL/GenBank/DDBJ databases">
        <authorList>
            <person name="de Groot N.N."/>
        </authorList>
    </citation>
    <scope>NUCLEOTIDE SEQUENCE</scope>
</reference>
<name>A0A1W1BFE2_9ZZZZ</name>
<gene>
    <name evidence="1" type="ORF">MNB_SM-7-1231</name>
</gene>
<organism evidence="1">
    <name type="scientific">hydrothermal vent metagenome</name>
    <dbReference type="NCBI Taxonomy" id="652676"/>
    <lineage>
        <taxon>unclassified sequences</taxon>
        <taxon>metagenomes</taxon>
        <taxon>ecological metagenomes</taxon>
    </lineage>
</organism>
<proteinExistence type="predicted"/>
<accession>A0A1W1BFE2</accession>
<sequence>MKKLLSASAFSAILLFSGCGDENATCRIDVQKDIDQGKFESAIEKLNGSCKDTYNESDRLYSLATAYMGESGYGISDAIRIMIEANDNSGNGSFTSFTQSIDDNKKENSLELLTKSKNYFLRSLDPSITDTNQLFKKYCSNEQDFNNSRISNACFYVGFDEVVRTSVTVGGLTKDLTKTLEAIDSDDSTEVPLDMKVSLDALAWATNQTIKNGSTIDAKDVTITNTPYRALTITNNGETFYRLADADAPSSSSSTIFTQGYCTTDGDKTACEGIENDDGSIDTTVAGADKCYACPVSLDENTSGAKVTELLVETLNNGTDSILSITDDEDIAQSIEEFKEEITGDKNKDITVSDIIDYLNAEK</sequence>